<keyword evidence="2" id="KW-0936">Ethylene signaling pathway</keyword>
<dbReference type="Gene3D" id="3.30.730.10">
    <property type="entry name" value="AP2/ERF domain"/>
    <property type="match status" value="1"/>
</dbReference>
<organism evidence="9 10">
    <name type="scientific">Solanum pennellii</name>
    <name type="common">Tomato</name>
    <name type="synonym">Lycopersicon pennellii</name>
    <dbReference type="NCBI Taxonomy" id="28526"/>
    <lineage>
        <taxon>Eukaryota</taxon>
        <taxon>Viridiplantae</taxon>
        <taxon>Streptophyta</taxon>
        <taxon>Embryophyta</taxon>
        <taxon>Tracheophyta</taxon>
        <taxon>Spermatophyta</taxon>
        <taxon>Magnoliopsida</taxon>
        <taxon>eudicotyledons</taxon>
        <taxon>Gunneridae</taxon>
        <taxon>Pentapetalae</taxon>
        <taxon>asterids</taxon>
        <taxon>lamiids</taxon>
        <taxon>Solanales</taxon>
        <taxon>Solanaceae</taxon>
        <taxon>Solanoideae</taxon>
        <taxon>Solaneae</taxon>
        <taxon>Solanum</taxon>
        <taxon>Solanum subgen. Lycopersicon</taxon>
    </lineage>
</organism>
<keyword evidence="5" id="KW-0804">Transcription</keyword>
<evidence type="ECO:0000256" key="5">
    <source>
        <dbReference type="ARBA" id="ARBA00023163"/>
    </source>
</evidence>
<dbReference type="PROSITE" id="PS51032">
    <property type="entry name" value="AP2_ERF"/>
    <property type="match status" value="1"/>
</dbReference>
<keyword evidence="9" id="KW-1185">Reference proteome</keyword>
<keyword evidence="6" id="KW-0539">Nucleus</keyword>
<dbReference type="Proteomes" id="UP000694930">
    <property type="component" value="Chromosome 5"/>
</dbReference>
<feature type="compositionally biased region" description="Polar residues" evidence="7">
    <location>
        <begin position="119"/>
        <end position="138"/>
    </location>
</feature>
<reference evidence="10" key="2">
    <citation type="submission" date="2025-08" db="UniProtKB">
        <authorList>
            <consortium name="RefSeq"/>
        </authorList>
    </citation>
    <scope>IDENTIFICATION</scope>
</reference>
<evidence type="ECO:0000259" key="8">
    <source>
        <dbReference type="PROSITE" id="PS51032"/>
    </source>
</evidence>
<dbReference type="GeneID" id="114077325"/>
<sequence>MSRQNSSSSVSLSISSVIFSSTPFAGFEFSVTLVDEFCLDPSPEQNCARSYLVGVRPRKNGKFGAEIRHPIKKKNIWLGTFGSVDEASARYKSKKREFEELILAKRSKSDQISEKSDKNTCSGDGSKKNSSMGVTENSYPPKGVEEKITEEIGRETDEELFKGTWVKVSEGREVKVSHKSGVPVVDNYGYLVGEFSAIDDLSIDK</sequence>
<keyword evidence="4" id="KW-0238">DNA-binding</keyword>
<evidence type="ECO:0000313" key="9">
    <source>
        <dbReference type="Proteomes" id="UP000694930"/>
    </source>
</evidence>
<dbReference type="PANTHER" id="PTHR31677">
    <property type="entry name" value="AP2 DOMAIN CLASS TRANSCRIPTION FACTOR"/>
    <property type="match status" value="1"/>
</dbReference>
<dbReference type="InterPro" id="IPR036955">
    <property type="entry name" value="AP2/ERF_dom_sf"/>
</dbReference>
<dbReference type="SMART" id="SM00380">
    <property type="entry name" value="AP2"/>
    <property type="match status" value="1"/>
</dbReference>
<comment type="subcellular location">
    <subcellularLocation>
        <location evidence="1">Nucleus</location>
    </subcellularLocation>
</comment>
<dbReference type="SUPFAM" id="SSF54171">
    <property type="entry name" value="DNA-binding domain"/>
    <property type="match status" value="1"/>
</dbReference>
<evidence type="ECO:0000256" key="6">
    <source>
        <dbReference type="ARBA" id="ARBA00023242"/>
    </source>
</evidence>
<name>A0ABM1VB53_SOLPN</name>
<proteinExistence type="predicted"/>
<feature type="domain" description="AP2/ERF" evidence="8">
    <location>
        <begin position="51"/>
        <end position="109"/>
    </location>
</feature>
<dbReference type="RefSeq" id="XP_027772971.1">
    <property type="nucleotide sequence ID" value="XM_027917170.1"/>
</dbReference>
<feature type="compositionally biased region" description="Basic and acidic residues" evidence="7">
    <location>
        <begin position="109"/>
        <end position="118"/>
    </location>
</feature>
<protein>
    <submittedName>
        <fullName evidence="10">Ethylene-responsive transcription factor RAP2-12-like</fullName>
    </submittedName>
</protein>
<dbReference type="InterPro" id="IPR016177">
    <property type="entry name" value="DNA-bd_dom_sf"/>
</dbReference>
<reference evidence="9" key="1">
    <citation type="journal article" date="2014" name="Nat. Genet.">
        <title>The genome of the stress-tolerant wild tomato species Solanum pennellii.</title>
        <authorList>
            <person name="Bolger A."/>
            <person name="Scossa F."/>
            <person name="Bolger M.E."/>
            <person name="Lanz C."/>
            <person name="Maumus F."/>
            <person name="Tohge T."/>
            <person name="Quesneville H."/>
            <person name="Alseekh S."/>
            <person name="Sorensen I."/>
            <person name="Lichtenstein G."/>
            <person name="Fich E.A."/>
            <person name="Conte M."/>
            <person name="Keller H."/>
            <person name="Schneeberger K."/>
            <person name="Schwacke R."/>
            <person name="Ofner I."/>
            <person name="Vrebalov J."/>
            <person name="Xu Y."/>
            <person name="Osorio S."/>
            <person name="Aflitos S.A."/>
            <person name="Schijlen E."/>
            <person name="Jimenez-Gomez J.M."/>
            <person name="Ryngajllo M."/>
            <person name="Kimura S."/>
            <person name="Kumar R."/>
            <person name="Koenig D."/>
            <person name="Headland L.R."/>
            <person name="Maloof J.N."/>
            <person name="Sinha N."/>
            <person name="van Ham R.C."/>
            <person name="Lankhorst R.K."/>
            <person name="Mao L."/>
            <person name="Vogel A."/>
            <person name="Arsova B."/>
            <person name="Panstruga R."/>
            <person name="Fei Z."/>
            <person name="Rose J.K."/>
            <person name="Zamir D."/>
            <person name="Carrari F."/>
            <person name="Giovannoni J.J."/>
            <person name="Weigel D."/>
            <person name="Usadel B."/>
            <person name="Fernie A.R."/>
        </authorList>
    </citation>
    <scope>NUCLEOTIDE SEQUENCE [LARGE SCALE GENOMIC DNA]</scope>
    <source>
        <strain evidence="9">cv. LA0716</strain>
    </source>
</reference>
<dbReference type="InterPro" id="IPR001471">
    <property type="entry name" value="AP2/ERF_dom"/>
</dbReference>
<gene>
    <name evidence="10" type="primary">LOC114077325</name>
</gene>
<feature type="region of interest" description="Disordered" evidence="7">
    <location>
        <begin position="109"/>
        <end position="148"/>
    </location>
</feature>
<evidence type="ECO:0000313" key="10">
    <source>
        <dbReference type="RefSeq" id="XP_027772971.1"/>
    </source>
</evidence>
<evidence type="ECO:0000256" key="7">
    <source>
        <dbReference type="SAM" id="MobiDB-lite"/>
    </source>
</evidence>
<evidence type="ECO:0000256" key="1">
    <source>
        <dbReference type="ARBA" id="ARBA00004123"/>
    </source>
</evidence>
<dbReference type="PANTHER" id="PTHR31677:SF222">
    <property type="entry name" value="AP2_ERF DOMAIN-CONTAINING TRANSCRIPTION FACTOR"/>
    <property type="match status" value="1"/>
</dbReference>
<evidence type="ECO:0000256" key="4">
    <source>
        <dbReference type="ARBA" id="ARBA00023125"/>
    </source>
</evidence>
<keyword evidence="3" id="KW-0805">Transcription regulation</keyword>
<evidence type="ECO:0000256" key="2">
    <source>
        <dbReference type="ARBA" id="ARBA00022745"/>
    </source>
</evidence>
<dbReference type="CDD" id="cd00018">
    <property type="entry name" value="AP2"/>
    <property type="match status" value="1"/>
</dbReference>
<evidence type="ECO:0000256" key="3">
    <source>
        <dbReference type="ARBA" id="ARBA00023015"/>
    </source>
</evidence>
<accession>A0ABM1VB53</accession>